<dbReference type="AlphaFoldDB" id="A0A0C3NI04"/>
<evidence type="ECO:0000313" key="1">
    <source>
        <dbReference type="EMBL" id="KIN95310.1"/>
    </source>
</evidence>
<dbReference type="EMBL" id="KN832070">
    <property type="protein sequence ID" value="KIN95310.1"/>
    <property type="molecule type" value="Genomic_DNA"/>
</dbReference>
<sequence length="56" mass="6071">RTGHHSTEVGRIILVTATSCTMVGVASKTCANTVSNAPRVRQANFQFPNNEPLIHH</sequence>
<reference evidence="1 2" key="1">
    <citation type="submission" date="2014-04" db="EMBL/GenBank/DDBJ databases">
        <authorList>
            <consortium name="DOE Joint Genome Institute"/>
            <person name="Kuo A."/>
            <person name="Kohler A."/>
            <person name="Costa M.D."/>
            <person name="Nagy L.G."/>
            <person name="Floudas D."/>
            <person name="Copeland A."/>
            <person name="Barry K.W."/>
            <person name="Cichocki N."/>
            <person name="Veneault-Fourrey C."/>
            <person name="LaButti K."/>
            <person name="Lindquist E.A."/>
            <person name="Lipzen A."/>
            <person name="Lundell T."/>
            <person name="Morin E."/>
            <person name="Murat C."/>
            <person name="Sun H."/>
            <person name="Tunlid A."/>
            <person name="Henrissat B."/>
            <person name="Grigoriev I.V."/>
            <person name="Hibbett D.S."/>
            <person name="Martin F."/>
            <person name="Nordberg H.P."/>
            <person name="Cantor M.N."/>
            <person name="Hua S.X."/>
        </authorList>
    </citation>
    <scope>NUCLEOTIDE SEQUENCE [LARGE SCALE GENOMIC DNA]</scope>
    <source>
        <strain evidence="1 2">Marx 270</strain>
    </source>
</reference>
<dbReference type="InParanoid" id="A0A0C3NI04"/>
<dbReference type="HOGENOM" id="CLU_3020016_0_0_1"/>
<name>A0A0C3NI04_PISTI</name>
<protein>
    <submittedName>
        <fullName evidence="1">Uncharacterized protein</fullName>
    </submittedName>
</protein>
<keyword evidence="2" id="KW-1185">Reference proteome</keyword>
<accession>A0A0C3NI04</accession>
<feature type="non-terminal residue" evidence="1">
    <location>
        <position position="1"/>
    </location>
</feature>
<gene>
    <name evidence="1" type="ORF">M404DRAFT_1007602</name>
</gene>
<dbReference type="Proteomes" id="UP000054217">
    <property type="component" value="Unassembled WGS sequence"/>
</dbReference>
<evidence type="ECO:0000313" key="2">
    <source>
        <dbReference type="Proteomes" id="UP000054217"/>
    </source>
</evidence>
<proteinExistence type="predicted"/>
<reference evidence="2" key="2">
    <citation type="submission" date="2015-01" db="EMBL/GenBank/DDBJ databases">
        <title>Evolutionary Origins and Diversification of the Mycorrhizal Mutualists.</title>
        <authorList>
            <consortium name="DOE Joint Genome Institute"/>
            <consortium name="Mycorrhizal Genomics Consortium"/>
            <person name="Kohler A."/>
            <person name="Kuo A."/>
            <person name="Nagy L.G."/>
            <person name="Floudas D."/>
            <person name="Copeland A."/>
            <person name="Barry K.W."/>
            <person name="Cichocki N."/>
            <person name="Veneault-Fourrey C."/>
            <person name="LaButti K."/>
            <person name="Lindquist E.A."/>
            <person name="Lipzen A."/>
            <person name="Lundell T."/>
            <person name="Morin E."/>
            <person name="Murat C."/>
            <person name="Riley R."/>
            <person name="Ohm R."/>
            <person name="Sun H."/>
            <person name="Tunlid A."/>
            <person name="Henrissat B."/>
            <person name="Grigoriev I.V."/>
            <person name="Hibbett D.S."/>
            <person name="Martin F."/>
        </authorList>
    </citation>
    <scope>NUCLEOTIDE SEQUENCE [LARGE SCALE GENOMIC DNA]</scope>
    <source>
        <strain evidence="2">Marx 270</strain>
    </source>
</reference>
<organism evidence="1 2">
    <name type="scientific">Pisolithus tinctorius Marx 270</name>
    <dbReference type="NCBI Taxonomy" id="870435"/>
    <lineage>
        <taxon>Eukaryota</taxon>
        <taxon>Fungi</taxon>
        <taxon>Dikarya</taxon>
        <taxon>Basidiomycota</taxon>
        <taxon>Agaricomycotina</taxon>
        <taxon>Agaricomycetes</taxon>
        <taxon>Agaricomycetidae</taxon>
        <taxon>Boletales</taxon>
        <taxon>Sclerodermatineae</taxon>
        <taxon>Pisolithaceae</taxon>
        <taxon>Pisolithus</taxon>
    </lineage>
</organism>